<protein>
    <submittedName>
        <fullName evidence="2">Class I SAM-dependent methyltransferase</fullName>
    </submittedName>
</protein>
<evidence type="ECO:0000259" key="1">
    <source>
        <dbReference type="Pfam" id="PF13649"/>
    </source>
</evidence>
<dbReference type="Proteomes" id="UP000663937">
    <property type="component" value="Chromosome"/>
</dbReference>
<feature type="domain" description="Methyltransferase" evidence="1">
    <location>
        <begin position="55"/>
        <end position="152"/>
    </location>
</feature>
<keyword evidence="2" id="KW-0808">Transferase</keyword>
<sequence>METLPDSNEAIWKSAQHVRERATKTAEREQRSAAQWRLLGLLLPFDTQDEFTFADLGAGTGSAARAILAQYPRSTAVLADFSAEMIAVGTQEMQPFEGRYRYVEFDMSTPAWPAAIPAGLDAVVTSMSVHHLPDARKEGLFAEIFDHLRPGGWYVNYDSVRSADPAVSATWVRVADREDPLAADARARRTPAELARRANHERDLIPLAQQLDYLRAAGYRGIDVYWKHLDDVVIGGYRPA</sequence>
<dbReference type="KEGG" id="psic:J4E96_12495"/>
<proteinExistence type="predicted"/>
<gene>
    <name evidence="2" type="ORF">J4E96_12495</name>
</gene>
<keyword evidence="2" id="KW-0489">Methyltransferase</keyword>
<reference evidence="2" key="1">
    <citation type="submission" date="2021-03" db="EMBL/GenBank/DDBJ databases">
        <title>Pengzhenrongella sicca gen. nov., sp. nov., a new member of suborder Micrococcineae isolated from High-Arctic tundra soil.</title>
        <authorList>
            <person name="Peng F."/>
        </authorList>
    </citation>
    <scope>NUCLEOTIDE SEQUENCE</scope>
    <source>
        <strain evidence="2">LRZ-2</strain>
    </source>
</reference>
<dbReference type="GO" id="GO:0032259">
    <property type="term" value="P:methylation"/>
    <property type="evidence" value="ECO:0007669"/>
    <property type="project" value="UniProtKB-KW"/>
</dbReference>
<evidence type="ECO:0000313" key="3">
    <source>
        <dbReference type="Proteomes" id="UP000663937"/>
    </source>
</evidence>
<evidence type="ECO:0000313" key="2">
    <source>
        <dbReference type="EMBL" id="QTE28205.1"/>
    </source>
</evidence>
<dbReference type="CDD" id="cd02440">
    <property type="entry name" value="AdoMet_MTases"/>
    <property type="match status" value="1"/>
</dbReference>
<dbReference type="AlphaFoldDB" id="A0A8A4Z9Q6"/>
<organism evidence="2 3">
    <name type="scientific">Pengzhenrongella sicca</name>
    <dbReference type="NCBI Taxonomy" id="2819238"/>
    <lineage>
        <taxon>Bacteria</taxon>
        <taxon>Bacillati</taxon>
        <taxon>Actinomycetota</taxon>
        <taxon>Actinomycetes</taxon>
        <taxon>Micrococcales</taxon>
        <taxon>Pengzhenrongella</taxon>
    </lineage>
</organism>
<name>A0A8A4Z9Q6_9MICO</name>
<dbReference type="RefSeq" id="WP_227422435.1">
    <property type="nucleotide sequence ID" value="NZ_CP071868.1"/>
</dbReference>
<dbReference type="SUPFAM" id="SSF53335">
    <property type="entry name" value="S-adenosyl-L-methionine-dependent methyltransferases"/>
    <property type="match status" value="1"/>
</dbReference>
<dbReference type="GO" id="GO:0008168">
    <property type="term" value="F:methyltransferase activity"/>
    <property type="evidence" value="ECO:0007669"/>
    <property type="project" value="UniProtKB-KW"/>
</dbReference>
<dbReference type="Pfam" id="PF13649">
    <property type="entry name" value="Methyltransf_25"/>
    <property type="match status" value="1"/>
</dbReference>
<dbReference type="InterPro" id="IPR029063">
    <property type="entry name" value="SAM-dependent_MTases_sf"/>
</dbReference>
<dbReference type="Gene3D" id="3.40.50.150">
    <property type="entry name" value="Vaccinia Virus protein VP39"/>
    <property type="match status" value="1"/>
</dbReference>
<dbReference type="EMBL" id="CP071868">
    <property type="protein sequence ID" value="QTE28205.1"/>
    <property type="molecule type" value="Genomic_DNA"/>
</dbReference>
<keyword evidence="3" id="KW-1185">Reference proteome</keyword>
<dbReference type="PANTHER" id="PTHR43591">
    <property type="entry name" value="METHYLTRANSFERASE"/>
    <property type="match status" value="1"/>
</dbReference>
<accession>A0A8A4Z9Q6</accession>
<dbReference type="InterPro" id="IPR041698">
    <property type="entry name" value="Methyltransf_25"/>
</dbReference>